<dbReference type="EMBL" id="ML986498">
    <property type="protein sequence ID" value="KAF2275154.1"/>
    <property type="molecule type" value="Genomic_DNA"/>
</dbReference>
<dbReference type="InterPro" id="IPR036867">
    <property type="entry name" value="R3H_dom_sf"/>
</dbReference>
<dbReference type="SUPFAM" id="SSF82708">
    <property type="entry name" value="R3H domain"/>
    <property type="match status" value="1"/>
</dbReference>
<organism evidence="5 6">
    <name type="scientific">Westerdykella ornata</name>
    <dbReference type="NCBI Taxonomy" id="318751"/>
    <lineage>
        <taxon>Eukaryota</taxon>
        <taxon>Fungi</taxon>
        <taxon>Dikarya</taxon>
        <taxon>Ascomycota</taxon>
        <taxon>Pezizomycotina</taxon>
        <taxon>Dothideomycetes</taxon>
        <taxon>Pleosporomycetidae</taxon>
        <taxon>Pleosporales</taxon>
        <taxon>Sporormiaceae</taxon>
        <taxon>Westerdykella</taxon>
    </lineage>
</organism>
<feature type="compositionally biased region" description="Polar residues" evidence="2">
    <location>
        <begin position="47"/>
        <end position="63"/>
    </location>
</feature>
<feature type="domain" description="SUZ" evidence="4">
    <location>
        <begin position="308"/>
        <end position="403"/>
    </location>
</feature>
<feature type="domain" description="R3H" evidence="3">
    <location>
        <begin position="244"/>
        <end position="311"/>
    </location>
</feature>
<evidence type="ECO:0008006" key="7">
    <source>
        <dbReference type="Google" id="ProtNLM"/>
    </source>
</evidence>
<dbReference type="PROSITE" id="PS51673">
    <property type="entry name" value="SUZ"/>
    <property type="match status" value="1"/>
</dbReference>
<evidence type="ECO:0000259" key="4">
    <source>
        <dbReference type="PROSITE" id="PS51673"/>
    </source>
</evidence>
<dbReference type="GO" id="GO:0006012">
    <property type="term" value="P:galactose metabolic process"/>
    <property type="evidence" value="ECO:0007669"/>
    <property type="project" value="TreeGrafter"/>
</dbReference>
<feature type="compositionally biased region" description="Basic and acidic residues" evidence="2">
    <location>
        <begin position="119"/>
        <end position="131"/>
    </location>
</feature>
<evidence type="ECO:0000313" key="6">
    <source>
        <dbReference type="Proteomes" id="UP000800097"/>
    </source>
</evidence>
<dbReference type="Gene3D" id="3.30.1370.50">
    <property type="entry name" value="R3H-like domain"/>
    <property type="match status" value="1"/>
</dbReference>
<dbReference type="AlphaFoldDB" id="A0A6A6JG07"/>
<sequence length="863" mass="91931">MIDATSEKSPVQIINSERSVSYHNDAPTTRKDNVADDQANGAAGNTAAHSSQWAQVADQQNAAQLGLKEEEAQRRNPSITLVKPPGSEDNGTQLSSSDGSGKPPSLDGKSVASGTTFALDEKESLRPDDSASLRAVEEEDVMSPPDSIAAGSRVGSDSGGARAFRDQLHEIAISQRAAPPGRFPNAVSHHHGHTLYDPNQAPNGIGRPMSQPIANGMATMGLPQSLPAIPDEKLMEALESPRDRLFVLKLEQDFIDFIKDSRETELALPHCNAFYRMLAHRLADYYLLGHIVDDTMTGVKISRTSYCRIPPPLSGLPVSSKSANTPPVDLPARKIMRRGEDGKSGTNTTANSEGPSQTTSEAGGGSGSDGGNEPESKEKSALTREEREARYREARQRIFGNAEPGEGESSESAGIGEGKDMSRSSSASGKKKSRKQRNYEDDFEARSRFSAYYPQPYPIPAFGGDQTMYYGGLPGPMHGAQYPGMNPNITPSSNYNTGYSVMVSQDAQTQYGWTGQQYPSPNAPMAYPNYGAANGYDLSADFQRGMQSFQTAGMSSQMTPKMANVPVAPYQDTYQSQPMPMNGDWMQMNQPPTYPNGQPAYSQGSPAPRPLCTPMQGNFGHHSYGQFSPSSHNGMSNRNQHPPPGSFNRQQFNPQSQAFIPGGRHAPYQMQANMGPVPGQGMNGFANYQMPISNQANNQMLNASPPVVHPPMYGSPTNHLSNNITPPKSNHMAPSLTANLSSAMHRTPSGRGGSGSIPAQSSIAKYGTPSHLPPKPPAPAQNSSSRFAITGTNANSLPRLAANIPPAHSTTTVTMRGGTGQTTENTGNTNDNNGSSNKGSNNNDGSGNGSGNNSPNGANGNQS</sequence>
<dbReference type="Pfam" id="PF01424">
    <property type="entry name" value="R3H"/>
    <property type="match status" value="1"/>
</dbReference>
<dbReference type="CDD" id="cd02642">
    <property type="entry name" value="R3H_encore_like"/>
    <property type="match status" value="1"/>
</dbReference>
<evidence type="ECO:0000313" key="5">
    <source>
        <dbReference type="EMBL" id="KAF2275154.1"/>
    </source>
</evidence>
<dbReference type="RefSeq" id="XP_033652693.1">
    <property type="nucleotide sequence ID" value="XM_033803078.1"/>
</dbReference>
<feature type="compositionally biased region" description="Polar residues" evidence="2">
    <location>
        <begin position="344"/>
        <end position="361"/>
    </location>
</feature>
<protein>
    <recommendedName>
        <fullName evidence="7">SUZ domain-containing protein</fullName>
    </recommendedName>
</protein>
<dbReference type="PROSITE" id="PS51061">
    <property type="entry name" value="R3H"/>
    <property type="match status" value="1"/>
</dbReference>
<keyword evidence="6" id="KW-1185">Reference proteome</keyword>
<feature type="compositionally biased region" description="Polar residues" evidence="2">
    <location>
        <begin position="89"/>
        <end position="99"/>
    </location>
</feature>
<feature type="region of interest" description="Disordered" evidence="2">
    <location>
        <begin position="1"/>
        <end position="160"/>
    </location>
</feature>
<reference evidence="5" key="1">
    <citation type="journal article" date="2020" name="Stud. Mycol.">
        <title>101 Dothideomycetes genomes: a test case for predicting lifestyles and emergence of pathogens.</title>
        <authorList>
            <person name="Haridas S."/>
            <person name="Albert R."/>
            <person name="Binder M."/>
            <person name="Bloem J."/>
            <person name="Labutti K."/>
            <person name="Salamov A."/>
            <person name="Andreopoulos B."/>
            <person name="Baker S."/>
            <person name="Barry K."/>
            <person name="Bills G."/>
            <person name="Bluhm B."/>
            <person name="Cannon C."/>
            <person name="Castanera R."/>
            <person name="Culley D."/>
            <person name="Daum C."/>
            <person name="Ezra D."/>
            <person name="Gonzalez J."/>
            <person name="Henrissat B."/>
            <person name="Kuo A."/>
            <person name="Liang C."/>
            <person name="Lipzen A."/>
            <person name="Lutzoni F."/>
            <person name="Magnuson J."/>
            <person name="Mondo S."/>
            <person name="Nolan M."/>
            <person name="Ohm R."/>
            <person name="Pangilinan J."/>
            <person name="Park H.-J."/>
            <person name="Ramirez L."/>
            <person name="Alfaro M."/>
            <person name="Sun H."/>
            <person name="Tritt A."/>
            <person name="Yoshinaga Y."/>
            <person name="Zwiers L.-H."/>
            <person name="Turgeon B."/>
            <person name="Goodwin S."/>
            <person name="Spatafora J."/>
            <person name="Crous P."/>
            <person name="Grigoriev I."/>
        </authorList>
    </citation>
    <scope>NUCLEOTIDE SEQUENCE</scope>
    <source>
        <strain evidence="5">CBS 379.55</strain>
    </source>
</reference>
<feature type="compositionally biased region" description="Low complexity" evidence="2">
    <location>
        <begin position="821"/>
        <end position="863"/>
    </location>
</feature>
<proteinExistence type="predicted"/>
<accession>A0A6A6JG07</accession>
<evidence type="ECO:0000256" key="1">
    <source>
        <dbReference type="ARBA" id="ARBA00022553"/>
    </source>
</evidence>
<feature type="compositionally biased region" description="Basic and acidic residues" evidence="2">
    <location>
        <begin position="374"/>
        <end position="396"/>
    </location>
</feature>
<dbReference type="GeneID" id="54556253"/>
<gene>
    <name evidence="5" type="ORF">EI97DRAFT_78762</name>
</gene>
<name>A0A6A6JG07_WESOR</name>
<feature type="region of interest" description="Disordered" evidence="2">
    <location>
        <begin position="742"/>
        <end position="863"/>
    </location>
</feature>
<dbReference type="InterPro" id="IPR051937">
    <property type="entry name" value="R3H_domain_containing"/>
</dbReference>
<feature type="compositionally biased region" description="Polar residues" evidence="2">
    <location>
        <begin position="625"/>
        <end position="640"/>
    </location>
</feature>
<feature type="compositionally biased region" description="Polar residues" evidence="2">
    <location>
        <begin position="786"/>
        <end position="796"/>
    </location>
</feature>
<feature type="compositionally biased region" description="Polar residues" evidence="2">
    <location>
        <begin position="587"/>
        <end position="605"/>
    </location>
</feature>
<dbReference type="SMART" id="SM00393">
    <property type="entry name" value="R3H"/>
    <property type="match status" value="1"/>
</dbReference>
<feature type="compositionally biased region" description="Polar residues" evidence="2">
    <location>
        <begin position="647"/>
        <end position="658"/>
    </location>
</feature>
<dbReference type="PANTHER" id="PTHR15672">
    <property type="entry name" value="CAMP-REGULATED PHOSPHOPROTEIN 21 RELATED R3H DOMAIN CONTAINING PROTEIN"/>
    <property type="match status" value="1"/>
</dbReference>
<dbReference type="Pfam" id="PF12752">
    <property type="entry name" value="SUZ"/>
    <property type="match status" value="1"/>
</dbReference>
<dbReference type="InterPro" id="IPR001374">
    <property type="entry name" value="R3H_dom"/>
</dbReference>
<keyword evidence="1" id="KW-0597">Phosphoprotein</keyword>
<dbReference type="GO" id="GO:0003676">
    <property type="term" value="F:nucleic acid binding"/>
    <property type="evidence" value="ECO:0007669"/>
    <property type="project" value="UniProtKB-UniRule"/>
</dbReference>
<dbReference type="OrthoDB" id="278430at2759"/>
<dbReference type="PANTHER" id="PTHR15672:SF8">
    <property type="entry name" value="PROTEIN ENCORE"/>
    <property type="match status" value="1"/>
</dbReference>
<evidence type="ECO:0000259" key="3">
    <source>
        <dbReference type="PROSITE" id="PS51061"/>
    </source>
</evidence>
<dbReference type="InterPro" id="IPR024771">
    <property type="entry name" value="SUZ"/>
</dbReference>
<feature type="region of interest" description="Disordered" evidence="2">
    <location>
        <begin position="587"/>
        <end position="675"/>
    </location>
</feature>
<dbReference type="Proteomes" id="UP000800097">
    <property type="component" value="Unassembled WGS sequence"/>
</dbReference>
<evidence type="ECO:0000256" key="2">
    <source>
        <dbReference type="SAM" id="MobiDB-lite"/>
    </source>
</evidence>
<feature type="region of interest" description="Disordered" evidence="2">
    <location>
        <begin position="311"/>
        <end position="442"/>
    </location>
</feature>
<feature type="compositionally biased region" description="Polar residues" evidence="2">
    <location>
        <begin position="7"/>
        <end position="22"/>
    </location>
</feature>